<name>A4TA65_MYCGI</name>
<evidence type="ECO:0000313" key="3">
    <source>
        <dbReference type="EMBL" id="ABP45898.1"/>
    </source>
</evidence>
<dbReference type="KEGG" id="mgi:Mflv_3422"/>
<feature type="domain" description="HNH nuclease" evidence="2">
    <location>
        <begin position="430"/>
        <end position="481"/>
    </location>
</feature>
<protein>
    <recommendedName>
        <fullName evidence="2">HNH nuclease domain-containing protein</fullName>
    </recommendedName>
</protein>
<feature type="compositionally biased region" description="Basic and acidic residues" evidence="1">
    <location>
        <begin position="280"/>
        <end position="292"/>
    </location>
</feature>
<dbReference type="HOGENOM" id="CLU_021786_3_2_11"/>
<gene>
    <name evidence="3" type="ordered locus">Mflv_3422</name>
</gene>
<dbReference type="eggNOG" id="COG1403">
    <property type="taxonomic scope" value="Bacteria"/>
</dbReference>
<sequence>MEHMFDGSLPEPATLAAASDTDLAHAINRWAAASAAAEARKLAAIAELHRRATEGQLHERDAVDDTDAAAAHICCALTISHGHALALIDLATTLRDRLPNTGARFLAGDLAPTMITVIAWRTALVTPAALPAIDTAIAQRAHTWGPLTQKKLAAAIDVWVHRYDPDAVRRTRNAMRGRYFAVETATRADTAGDPATGTVAVHGRLSATDAALTRQRLAVMIATVCPDDPRTMDQRRADALGAVMAGSTFLACACDDPDCPAKIDDGRATSITVHVLADPDSLHAEPDPDFHGDTPPATHAEHTQAEAQAREAGVEAEDGTAAEQAHAEVEADQAEVEAEVEVEAEAEIEVEIEVEVEVEGDADTEPGWAQPEAPSPVEPAAPVGDLPAVIIGGGIVPAPLLAELIARGATIRFVHAEGLGDEPRYRPSRALQRFVHARDITCRFPGCDRPATHADIDHTQPWPTGATHPANTKSYCRLHHLIKTFRPGWTDTQHPDGTLVITTPTGTQCTTKPLSTLLFPNWNTTTPQPPTPRPHTPTPPDQHHRNLKMPTRRRTRAHNRAAYITRERHLNNLERTTQQAREPLPQTGIPEGTPNPLPQSDCDTPRPARPHDYGSDPPPF</sequence>
<feature type="compositionally biased region" description="Basic and acidic residues" evidence="1">
    <location>
        <begin position="603"/>
        <end position="614"/>
    </location>
</feature>
<dbReference type="Pfam" id="PF02720">
    <property type="entry name" value="DUF222"/>
    <property type="match status" value="1"/>
</dbReference>
<feature type="compositionally biased region" description="Pro residues" evidence="1">
    <location>
        <begin position="527"/>
        <end position="540"/>
    </location>
</feature>
<feature type="region of interest" description="Disordered" evidence="1">
    <location>
        <begin position="361"/>
        <end position="380"/>
    </location>
</feature>
<dbReference type="EMBL" id="CP000656">
    <property type="protein sequence ID" value="ABP45898.1"/>
    <property type="molecule type" value="Genomic_DNA"/>
</dbReference>
<dbReference type="InterPro" id="IPR003615">
    <property type="entry name" value="HNH_nuc"/>
</dbReference>
<evidence type="ECO:0000259" key="2">
    <source>
        <dbReference type="SMART" id="SM00507"/>
    </source>
</evidence>
<accession>A4TA65</accession>
<proteinExistence type="predicted"/>
<reference evidence="3" key="1">
    <citation type="submission" date="2007-04" db="EMBL/GenBank/DDBJ databases">
        <authorList>
            <consortium name="US DOE Joint Genome Institute"/>
            <person name="Copeland A."/>
            <person name="Lucas S."/>
            <person name="Lapidus A."/>
            <person name="Barry K."/>
            <person name="Detter J.C."/>
            <person name="Glavina del Rio T."/>
            <person name="Hammon N."/>
            <person name="Israni S."/>
            <person name="Dalin E."/>
            <person name="Tice H."/>
            <person name="Pitluck S."/>
            <person name="Chain P."/>
            <person name="Malfatti S."/>
            <person name="Shin M."/>
            <person name="Vergez L."/>
            <person name="Schmutz J."/>
            <person name="Larimer F."/>
            <person name="Land M."/>
            <person name="Hauser L."/>
            <person name="Kyrpides N."/>
            <person name="Mikhailova N."/>
            <person name="Miller C."/>
            <person name="Richardson P."/>
        </authorList>
    </citation>
    <scope>NUCLEOTIDE SEQUENCE</scope>
    <source>
        <strain evidence="3">PYR-GCK</strain>
    </source>
</reference>
<dbReference type="InterPro" id="IPR003870">
    <property type="entry name" value="DUF222"/>
</dbReference>
<evidence type="ECO:0000256" key="1">
    <source>
        <dbReference type="SAM" id="MobiDB-lite"/>
    </source>
</evidence>
<feature type="region of interest" description="Disordered" evidence="1">
    <location>
        <begin position="511"/>
        <end position="620"/>
    </location>
</feature>
<organism evidence="3">
    <name type="scientific">Mycolicibacterium gilvum (strain PYR-GCK)</name>
    <name type="common">Mycobacterium gilvum (strain PYR-GCK)</name>
    <dbReference type="NCBI Taxonomy" id="350054"/>
    <lineage>
        <taxon>Bacteria</taxon>
        <taxon>Bacillati</taxon>
        <taxon>Actinomycetota</taxon>
        <taxon>Actinomycetes</taxon>
        <taxon>Mycobacteriales</taxon>
        <taxon>Mycobacteriaceae</taxon>
        <taxon>Mycolicibacterium</taxon>
    </lineage>
</organism>
<dbReference type="STRING" id="350054.Mflv_3422"/>
<feature type="compositionally biased region" description="Basic residues" evidence="1">
    <location>
        <begin position="545"/>
        <end position="559"/>
    </location>
</feature>
<reference evidence="3" key="2">
    <citation type="journal article" date="2013" name="PLoS ONE">
        <title>A Gene Expression Study of the Activities of Aromatic Ring-Cleavage Dioxygenases in Mycobacterium gilvum PYR-GCK to Changes in Salinity and pH during Pyrene Degradation.</title>
        <authorList>
            <person name="Badejo A.C."/>
            <person name="Badejo A.O."/>
            <person name="Shin K.H."/>
            <person name="Chai Y.G."/>
        </authorList>
    </citation>
    <scope>NUCLEOTIDE SEQUENCE [LARGE SCALE GENOMIC DNA]</scope>
    <source>
        <strain evidence="3">PYR-GCK</strain>
    </source>
</reference>
<dbReference type="SMART" id="SM00507">
    <property type="entry name" value="HNHc"/>
    <property type="match status" value="1"/>
</dbReference>
<feature type="compositionally biased region" description="Basic and acidic residues" evidence="1">
    <location>
        <begin position="299"/>
        <end position="313"/>
    </location>
</feature>
<dbReference type="AlphaFoldDB" id="A4TA65"/>
<dbReference type="CDD" id="cd00085">
    <property type="entry name" value="HNHc"/>
    <property type="match status" value="1"/>
</dbReference>
<feature type="region of interest" description="Disordered" evidence="1">
    <location>
        <begin position="280"/>
        <end position="325"/>
    </location>
</feature>